<gene>
    <name evidence="5" type="ORF">BU16DRAFT_469798</name>
</gene>
<dbReference type="GO" id="GO:0006631">
    <property type="term" value="P:fatty acid metabolic process"/>
    <property type="evidence" value="ECO:0007669"/>
    <property type="project" value="TreeGrafter"/>
</dbReference>
<accession>A0A6A6QHT4</accession>
<dbReference type="Pfam" id="PF13193">
    <property type="entry name" value="AMP-binding_C"/>
    <property type="match status" value="1"/>
</dbReference>
<dbReference type="EMBL" id="MU004196">
    <property type="protein sequence ID" value="KAF2491213.1"/>
    <property type="molecule type" value="Genomic_DNA"/>
</dbReference>
<evidence type="ECO:0000259" key="3">
    <source>
        <dbReference type="Pfam" id="PF00501"/>
    </source>
</evidence>
<dbReference type="PANTHER" id="PTHR43201:SF8">
    <property type="entry name" value="ACYL-COA SYNTHETASE FAMILY MEMBER 3"/>
    <property type="match status" value="1"/>
</dbReference>
<feature type="transmembrane region" description="Helical" evidence="2">
    <location>
        <begin position="82"/>
        <end position="109"/>
    </location>
</feature>
<name>A0A6A6QHT4_9PEZI</name>
<sequence length="595" mass="65751">MVDRTHLVPKHTGCSILPCTPLFSRLLRFAHQRPPGPCIHDVRTAQTRTHIDLLTDVLALRVVIYDALPPSAIAALHRQEEIYIAVIAAGGYEYAVAVLAILAICAAAVPITPALPVEEAVYFIQKSRAALILTSMPENSKGEALESRIRATTPTSARPNPQDFTHLSIGPALMNKALKPEDILVSSNRYLDENAPAIVIFTSGTTGPPKGAVMRRAYVSDHALAVADHYALTPNDRILHVLPVHHATGVGISFFPFLISGAAIEFRSGSFDERWMWERWRAGVDDHDASSPRLTFFSGVPTIYMRMRRYYQLHLSKRPQKELRGYEAGAKQFRACLCGTSALPRPLEEFWRGLLGKRILQRYGATEFGAVFKAGLEDGDVPEGSVGETEPGVEIKLGGSLNAEEGEVLVKSPHMFSKYLYDPEATAKAHDEDGFFRTGDIARRTGKYYHILGRASLDIIKSGGYKISALDIEREIIALPYIAEVMVVGVADEEFGQRVAALVSLRDEELTPAYFLNHGNERFALTIADLRGELRQRLSGYKMPTLLRIVEGELPKTVTGKVQKNVLGPKFFPGDWEGCGDVQRWEGKELVVARL</sequence>
<evidence type="ECO:0000313" key="6">
    <source>
        <dbReference type="Proteomes" id="UP000799750"/>
    </source>
</evidence>
<evidence type="ECO:0000259" key="4">
    <source>
        <dbReference type="Pfam" id="PF13193"/>
    </source>
</evidence>
<dbReference type="Gene3D" id="3.40.50.12780">
    <property type="entry name" value="N-terminal domain of ligase-like"/>
    <property type="match status" value="1"/>
</dbReference>
<organism evidence="5 6">
    <name type="scientific">Lophium mytilinum</name>
    <dbReference type="NCBI Taxonomy" id="390894"/>
    <lineage>
        <taxon>Eukaryota</taxon>
        <taxon>Fungi</taxon>
        <taxon>Dikarya</taxon>
        <taxon>Ascomycota</taxon>
        <taxon>Pezizomycotina</taxon>
        <taxon>Dothideomycetes</taxon>
        <taxon>Pleosporomycetidae</taxon>
        <taxon>Mytilinidiales</taxon>
        <taxon>Mytilinidiaceae</taxon>
        <taxon>Lophium</taxon>
    </lineage>
</organism>
<dbReference type="PANTHER" id="PTHR43201">
    <property type="entry name" value="ACYL-COA SYNTHETASE"/>
    <property type="match status" value="1"/>
</dbReference>
<proteinExistence type="inferred from homology"/>
<evidence type="ECO:0000313" key="5">
    <source>
        <dbReference type="EMBL" id="KAF2491213.1"/>
    </source>
</evidence>
<dbReference type="Proteomes" id="UP000799750">
    <property type="component" value="Unassembled WGS sequence"/>
</dbReference>
<feature type="domain" description="AMP-binding enzyme C-terminal" evidence="4">
    <location>
        <begin position="472"/>
        <end position="561"/>
    </location>
</feature>
<dbReference type="InterPro" id="IPR025110">
    <property type="entry name" value="AMP-bd_C"/>
</dbReference>
<dbReference type="GO" id="GO:0031956">
    <property type="term" value="F:medium-chain fatty acid-CoA ligase activity"/>
    <property type="evidence" value="ECO:0007669"/>
    <property type="project" value="TreeGrafter"/>
</dbReference>
<dbReference type="InterPro" id="IPR042099">
    <property type="entry name" value="ANL_N_sf"/>
</dbReference>
<evidence type="ECO:0000256" key="1">
    <source>
        <dbReference type="ARBA" id="ARBA00006432"/>
    </source>
</evidence>
<dbReference type="PROSITE" id="PS00455">
    <property type="entry name" value="AMP_BINDING"/>
    <property type="match status" value="1"/>
</dbReference>
<keyword evidence="2" id="KW-1133">Transmembrane helix</keyword>
<keyword evidence="6" id="KW-1185">Reference proteome</keyword>
<reference evidence="5" key="1">
    <citation type="journal article" date="2020" name="Stud. Mycol.">
        <title>101 Dothideomycetes genomes: a test case for predicting lifestyles and emergence of pathogens.</title>
        <authorList>
            <person name="Haridas S."/>
            <person name="Albert R."/>
            <person name="Binder M."/>
            <person name="Bloem J."/>
            <person name="Labutti K."/>
            <person name="Salamov A."/>
            <person name="Andreopoulos B."/>
            <person name="Baker S."/>
            <person name="Barry K."/>
            <person name="Bills G."/>
            <person name="Bluhm B."/>
            <person name="Cannon C."/>
            <person name="Castanera R."/>
            <person name="Culley D."/>
            <person name="Daum C."/>
            <person name="Ezra D."/>
            <person name="Gonzalez J."/>
            <person name="Henrissat B."/>
            <person name="Kuo A."/>
            <person name="Liang C."/>
            <person name="Lipzen A."/>
            <person name="Lutzoni F."/>
            <person name="Magnuson J."/>
            <person name="Mondo S."/>
            <person name="Nolan M."/>
            <person name="Ohm R."/>
            <person name="Pangilinan J."/>
            <person name="Park H.-J."/>
            <person name="Ramirez L."/>
            <person name="Alfaro M."/>
            <person name="Sun H."/>
            <person name="Tritt A."/>
            <person name="Yoshinaga Y."/>
            <person name="Zwiers L.-H."/>
            <person name="Turgeon B."/>
            <person name="Goodwin S."/>
            <person name="Spatafora J."/>
            <person name="Crous P."/>
            <person name="Grigoriev I."/>
        </authorList>
    </citation>
    <scope>NUCLEOTIDE SEQUENCE</scope>
    <source>
        <strain evidence="5">CBS 269.34</strain>
    </source>
</reference>
<dbReference type="Gene3D" id="3.30.300.30">
    <property type="match status" value="1"/>
</dbReference>
<evidence type="ECO:0000256" key="2">
    <source>
        <dbReference type="SAM" id="Phobius"/>
    </source>
</evidence>
<comment type="similarity">
    <text evidence="1">Belongs to the ATP-dependent AMP-binding enzyme family.</text>
</comment>
<dbReference type="AlphaFoldDB" id="A0A6A6QHT4"/>
<protein>
    <submittedName>
        <fullName evidence="5">Acetyl-CoA synthetase-like protein</fullName>
    </submittedName>
</protein>
<dbReference type="SUPFAM" id="SSF56801">
    <property type="entry name" value="Acetyl-CoA synthetase-like"/>
    <property type="match status" value="1"/>
</dbReference>
<dbReference type="InterPro" id="IPR000873">
    <property type="entry name" value="AMP-dep_synth/lig_dom"/>
</dbReference>
<feature type="domain" description="AMP-dependent synthetase/ligase" evidence="3">
    <location>
        <begin position="84"/>
        <end position="420"/>
    </location>
</feature>
<dbReference type="InterPro" id="IPR045851">
    <property type="entry name" value="AMP-bd_C_sf"/>
</dbReference>
<keyword evidence="2" id="KW-0812">Transmembrane</keyword>
<dbReference type="OrthoDB" id="6614653at2759"/>
<dbReference type="Pfam" id="PF00501">
    <property type="entry name" value="AMP-binding"/>
    <property type="match status" value="1"/>
</dbReference>
<keyword evidence="2" id="KW-0472">Membrane</keyword>
<dbReference type="InterPro" id="IPR020845">
    <property type="entry name" value="AMP-binding_CS"/>
</dbReference>